<dbReference type="Proteomes" id="UP001301769">
    <property type="component" value="Unassembled WGS sequence"/>
</dbReference>
<dbReference type="PROSITE" id="PS51462">
    <property type="entry name" value="NUDIX"/>
    <property type="match status" value="1"/>
</dbReference>
<protein>
    <recommendedName>
        <fullName evidence="4">Nudix hydrolase domain-containing protein</fullName>
    </recommendedName>
</protein>
<feature type="region of interest" description="Disordered" evidence="3">
    <location>
        <begin position="394"/>
        <end position="413"/>
    </location>
</feature>
<dbReference type="CDD" id="cd18872">
    <property type="entry name" value="NUDIX_eIF-2B"/>
    <property type="match status" value="1"/>
</dbReference>
<evidence type="ECO:0000256" key="2">
    <source>
        <dbReference type="RuleBase" id="RU003814"/>
    </source>
</evidence>
<comment type="caution">
    <text evidence="5">The sequence shown here is derived from an EMBL/GenBank/DDBJ whole genome shotgun (WGS) entry which is preliminary data.</text>
</comment>
<evidence type="ECO:0000256" key="3">
    <source>
        <dbReference type="SAM" id="MobiDB-lite"/>
    </source>
</evidence>
<dbReference type="InterPro" id="IPR042529">
    <property type="entry name" value="IF_2B-like_C"/>
</dbReference>
<dbReference type="InterPro" id="IPR000086">
    <property type="entry name" value="NUDIX_hydrolase_dom"/>
</dbReference>
<evidence type="ECO:0000259" key="4">
    <source>
        <dbReference type="PROSITE" id="PS51462"/>
    </source>
</evidence>
<dbReference type="SUPFAM" id="SSF55811">
    <property type="entry name" value="Nudix"/>
    <property type="match status" value="1"/>
</dbReference>
<dbReference type="Gene3D" id="3.40.50.10470">
    <property type="entry name" value="Translation initiation factor eif-2b, domain 2"/>
    <property type="match status" value="1"/>
</dbReference>
<sequence>MSFSPFHRLCTLRVLPARLPRLPSQFTMSTVASTHNPEFKKRSVVSNFIFNFDTPDGRPKVALFRRSGQVSTYQHHLAPISGSIEKDDATPLAAAWREINEETTLTPASLALMRHGKSYTFSDPSIRREWTIYPFGWRLLSSGPGDQAATSKIKIDWEHESWDWYDPLAVEDSEAFGGVPRLNESLRRVWFEKDLGGEAAKMLSDGLDKLANDFTSGARQMAGDALAILMAVIRALPAQATPEQWWTNVRFAAWHIWKNGRESMGAAIMSALLTALSEIERAVVSTPAGFESRTQRCVDILTKQMDYRNESASLVAQNLMTLVESAFAPANDLQTCRELSILTLSESSTIYQALDSLISSSCSSSRLQNLTLDIRILESRPLFEGVSLASKLTQSAKDSKSDQHGDQTRKKSHKITVYTDASAALASQGVHLVLIGADRVSSNGSVSNKTGTLPAVLSARYVTSTANPPAKIIVLTESDKIAPSLPANNGDKDKPENHVIESSDPFFVTRTWESTASSDRIRASARTLVSTSTSLARADAGVDRSQVVGMSVNVQVQNISFEWCPPDLIDGYITEKGQWTVQDIAQHSAKLGAEEARVFGDL</sequence>
<dbReference type="GO" id="GO:0046523">
    <property type="term" value="F:S-methyl-5-thioribose-1-phosphate isomerase activity"/>
    <property type="evidence" value="ECO:0007669"/>
    <property type="project" value="TreeGrafter"/>
</dbReference>
<dbReference type="PANTHER" id="PTHR43475:SF3">
    <property type="entry name" value="TRANSLATION INITIATION FACTOR EIF-2B SUBUNIT FAMILY PROTEIN (AFU_ORTHOLOGUE AFUA_2G14290)"/>
    <property type="match status" value="1"/>
</dbReference>
<proteinExistence type="inferred from homology"/>
<accession>A0AAN6Y366</accession>
<reference evidence="5" key="1">
    <citation type="journal article" date="2023" name="Mol. Phylogenet. Evol.">
        <title>Genome-scale phylogeny and comparative genomics of the fungal order Sordariales.</title>
        <authorList>
            <person name="Hensen N."/>
            <person name="Bonometti L."/>
            <person name="Westerberg I."/>
            <person name="Brannstrom I.O."/>
            <person name="Guillou S."/>
            <person name="Cros-Aarteil S."/>
            <person name="Calhoun S."/>
            <person name="Haridas S."/>
            <person name="Kuo A."/>
            <person name="Mondo S."/>
            <person name="Pangilinan J."/>
            <person name="Riley R."/>
            <person name="LaButti K."/>
            <person name="Andreopoulos B."/>
            <person name="Lipzen A."/>
            <person name="Chen C."/>
            <person name="Yan M."/>
            <person name="Daum C."/>
            <person name="Ng V."/>
            <person name="Clum A."/>
            <person name="Steindorff A."/>
            <person name="Ohm R.A."/>
            <person name="Martin F."/>
            <person name="Silar P."/>
            <person name="Natvig D.O."/>
            <person name="Lalanne C."/>
            <person name="Gautier V."/>
            <person name="Ament-Velasquez S.L."/>
            <person name="Kruys A."/>
            <person name="Hutchinson M.I."/>
            <person name="Powell A.J."/>
            <person name="Barry K."/>
            <person name="Miller A.N."/>
            <person name="Grigoriev I.V."/>
            <person name="Debuchy R."/>
            <person name="Gladieux P."/>
            <person name="Hiltunen Thoren M."/>
            <person name="Johannesson H."/>
        </authorList>
    </citation>
    <scope>NUCLEOTIDE SEQUENCE</scope>
    <source>
        <strain evidence="5">PSN293</strain>
    </source>
</reference>
<dbReference type="Pfam" id="PF00293">
    <property type="entry name" value="NUDIX"/>
    <property type="match status" value="1"/>
</dbReference>
<dbReference type="InterPro" id="IPR000649">
    <property type="entry name" value="IF-2B-related"/>
</dbReference>
<name>A0AAN6Y366_9PEZI</name>
<dbReference type="InterPro" id="IPR015797">
    <property type="entry name" value="NUDIX_hydrolase-like_dom_sf"/>
</dbReference>
<gene>
    <name evidence="5" type="ORF">QBC37DRAFT_426698</name>
</gene>
<dbReference type="EMBL" id="MU858145">
    <property type="protein sequence ID" value="KAK4211619.1"/>
    <property type="molecule type" value="Genomic_DNA"/>
</dbReference>
<dbReference type="Gene3D" id="3.90.79.10">
    <property type="entry name" value="Nucleoside Triphosphate Pyrophosphohydrolase"/>
    <property type="match status" value="1"/>
</dbReference>
<comment type="similarity">
    <text evidence="1 2">Belongs to the eIF-2B alpha/beta/delta subunits family.</text>
</comment>
<dbReference type="SUPFAM" id="SSF100950">
    <property type="entry name" value="NagB/RpiA/CoA transferase-like"/>
    <property type="match status" value="1"/>
</dbReference>
<dbReference type="InterPro" id="IPR037171">
    <property type="entry name" value="NagB/RpiA_transferase-like"/>
</dbReference>
<organism evidence="5 6">
    <name type="scientific">Rhypophila decipiens</name>
    <dbReference type="NCBI Taxonomy" id="261697"/>
    <lineage>
        <taxon>Eukaryota</taxon>
        <taxon>Fungi</taxon>
        <taxon>Dikarya</taxon>
        <taxon>Ascomycota</taxon>
        <taxon>Pezizomycotina</taxon>
        <taxon>Sordariomycetes</taxon>
        <taxon>Sordariomycetidae</taxon>
        <taxon>Sordariales</taxon>
        <taxon>Naviculisporaceae</taxon>
        <taxon>Rhypophila</taxon>
    </lineage>
</organism>
<feature type="domain" description="Nudix hydrolase" evidence="4">
    <location>
        <begin position="40"/>
        <end position="193"/>
    </location>
</feature>
<keyword evidence="6" id="KW-1185">Reference proteome</keyword>
<evidence type="ECO:0000313" key="6">
    <source>
        <dbReference type="Proteomes" id="UP001301769"/>
    </source>
</evidence>
<evidence type="ECO:0000256" key="1">
    <source>
        <dbReference type="ARBA" id="ARBA00007251"/>
    </source>
</evidence>
<dbReference type="Pfam" id="PF01008">
    <property type="entry name" value="IF-2B"/>
    <property type="match status" value="1"/>
</dbReference>
<evidence type="ECO:0000313" key="5">
    <source>
        <dbReference type="EMBL" id="KAK4211619.1"/>
    </source>
</evidence>
<dbReference type="GO" id="GO:0019509">
    <property type="term" value="P:L-methionine salvage from methylthioadenosine"/>
    <property type="evidence" value="ECO:0007669"/>
    <property type="project" value="TreeGrafter"/>
</dbReference>
<dbReference type="AlphaFoldDB" id="A0AAN6Y366"/>
<dbReference type="PANTHER" id="PTHR43475">
    <property type="entry name" value="METHYLTHIORIBOSE-1-PHOSPHATE ISOMERASE"/>
    <property type="match status" value="1"/>
</dbReference>
<feature type="compositionally biased region" description="Basic and acidic residues" evidence="3">
    <location>
        <begin position="397"/>
        <end position="409"/>
    </location>
</feature>
<reference evidence="5" key="2">
    <citation type="submission" date="2023-05" db="EMBL/GenBank/DDBJ databases">
        <authorList>
            <consortium name="Lawrence Berkeley National Laboratory"/>
            <person name="Steindorff A."/>
            <person name="Hensen N."/>
            <person name="Bonometti L."/>
            <person name="Westerberg I."/>
            <person name="Brannstrom I.O."/>
            <person name="Guillou S."/>
            <person name="Cros-Aarteil S."/>
            <person name="Calhoun S."/>
            <person name="Haridas S."/>
            <person name="Kuo A."/>
            <person name="Mondo S."/>
            <person name="Pangilinan J."/>
            <person name="Riley R."/>
            <person name="Labutti K."/>
            <person name="Andreopoulos B."/>
            <person name="Lipzen A."/>
            <person name="Chen C."/>
            <person name="Yanf M."/>
            <person name="Daum C."/>
            <person name="Ng V."/>
            <person name="Clum A."/>
            <person name="Ohm R."/>
            <person name="Martin F."/>
            <person name="Silar P."/>
            <person name="Natvig D."/>
            <person name="Lalanne C."/>
            <person name="Gautier V."/>
            <person name="Ament-Velasquez S.L."/>
            <person name="Kruys A."/>
            <person name="Hutchinson M.I."/>
            <person name="Powell A.J."/>
            <person name="Barry K."/>
            <person name="Miller A.N."/>
            <person name="Grigoriev I.V."/>
            <person name="Debuchy R."/>
            <person name="Gladieux P."/>
            <person name="Thoren M.H."/>
            <person name="Johannesson H."/>
        </authorList>
    </citation>
    <scope>NUCLEOTIDE SEQUENCE</scope>
    <source>
        <strain evidence="5">PSN293</strain>
    </source>
</reference>